<dbReference type="PANTHER" id="PTHR30055:SF223">
    <property type="entry name" value="HTH-TYPE TRANSCRIPTIONAL REGULATOR UIDR"/>
    <property type="match status" value="1"/>
</dbReference>
<name>A0A7W9MHC4_9ACTN</name>
<accession>A0A7W9MHC4</accession>
<comment type="caution">
    <text evidence="4">The sequence shown here is derived from an EMBL/GenBank/DDBJ whole genome shotgun (WGS) entry which is preliminary data.</text>
</comment>
<evidence type="ECO:0000313" key="4">
    <source>
        <dbReference type="EMBL" id="MBB5820421.1"/>
    </source>
</evidence>
<feature type="domain" description="HTH tetR-type" evidence="3">
    <location>
        <begin position="9"/>
        <end position="69"/>
    </location>
</feature>
<feature type="DNA-binding region" description="H-T-H motif" evidence="2">
    <location>
        <begin position="32"/>
        <end position="51"/>
    </location>
</feature>
<dbReference type="PROSITE" id="PS50977">
    <property type="entry name" value="HTH_TETR_2"/>
    <property type="match status" value="1"/>
</dbReference>
<dbReference type="AlphaFoldDB" id="A0A7W9MHC4"/>
<dbReference type="InterPro" id="IPR009057">
    <property type="entry name" value="Homeodomain-like_sf"/>
</dbReference>
<evidence type="ECO:0000259" key="3">
    <source>
        <dbReference type="PROSITE" id="PS50977"/>
    </source>
</evidence>
<dbReference type="InterPro" id="IPR025722">
    <property type="entry name" value="TetR"/>
</dbReference>
<gene>
    <name evidence="4" type="ORF">F4562_003483</name>
</gene>
<evidence type="ECO:0000256" key="1">
    <source>
        <dbReference type="ARBA" id="ARBA00023125"/>
    </source>
</evidence>
<dbReference type="InterPro" id="IPR050109">
    <property type="entry name" value="HTH-type_TetR-like_transc_reg"/>
</dbReference>
<dbReference type="EMBL" id="JACHMP010000001">
    <property type="protein sequence ID" value="MBB5820421.1"/>
    <property type="molecule type" value="Genomic_DNA"/>
</dbReference>
<proteinExistence type="predicted"/>
<evidence type="ECO:0000313" key="5">
    <source>
        <dbReference type="Proteomes" id="UP000540685"/>
    </source>
</evidence>
<protein>
    <submittedName>
        <fullName evidence="4">AcrR family transcriptional regulator</fullName>
    </submittedName>
</protein>
<dbReference type="Gene3D" id="1.10.357.10">
    <property type="entry name" value="Tetracycline Repressor, domain 2"/>
    <property type="match status" value="1"/>
</dbReference>
<dbReference type="SUPFAM" id="SSF46689">
    <property type="entry name" value="Homeodomain-like"/>
    <property type="match status" value="1"/>
</dbReference>
<dbReference type="Proteomes" id="UP000540685">
    <property type="component" value="Unassembled WGS sequence"/>
</dbReference>
<dbReference type="Pfam" id="PF13972">
    <property type="entry name" value="TetR"/>
    <property type="match status" value="1"/>
</dbReference>
<organism evidence="4 5">
    <name type="scientific">Streptosporangium becharense</name>
    <dbReference type="NCBI Taxonomy" id="1816182"/>
    <lineage>
        <taxon>Bacteria</taxon>
        <taxon>Bacillati</taxon>
        <taxon>Actinomycetota</taxon>
        <taxon>Actinomycetes</taxon>
        <taxon>Streptosporangiales</taxon>
        <taxon>Streptosporangiaceae</taxon>
        <taxon>Streptosporangium</taxon>
    </lineage>
</organism>
<dbReference type="Pfam" id="PF00440">
    <property type="entry name" value="TetR_N"/>
    <property type="match status" value="1"/>
</dbReference>
<evidence type="ECO:0000256" key="2">
    <source>
        <dbReference type="PROSITE-ProRule" id="PRU00335"/>
    </source>
</evidence>
<dbReference type="PANTHER" id="PTHR30055">
    <property type="entry name" value="HTH-TYPE TRANSCRIPTIONAL REGULATOR RUTR"/>
    <property type="match status" value="1"/>
</dbReference>
<dbReference type="PRINTS" id="PR00455">
    <property type="entry name" value="HTHTETR"/>
</dbReference>
<dbReference type="RefSeq" id="WP_184543460.1">
    <property type="nucleotide sequence ID" value="NZ_JACHMP010000001.1"/>
</dbReference>
<dbReference type="GO" id="GO:0000976">
    <property type="term" value="F:transcription cis-regulatory region binding"/>
    <property type="evidence" value="ECO:0007669"/>
    <property type="project" value="TreeGrafter"/>
</dbReference>
<reference evidence="4 5" key="1">
    <citation type="submission" date="2020-08" db="EMBL/GenBank/DDBJ databases">
        <title>Sequencing the genomes of 1000 actinobacteria strains.</title>
        <authorList>
            <person name="Klenk H.-P."/>
        </authorList>
    </citation>
    <scope>NUCLEOTIDE SEQUENCE [LARGE SCALE GENOMIC DNA]</scope>
    <source>
        <strain evidence="4 5">DSM 46887</strain>
    </source>
</reference>
<dbReference type="InterPro" id="IPR001647">
    <property type="entry name" value="HTH_TetR"/>
</dbReference>
<sequence>MSGGRGDMAGTKDRILDGSLELFNSRGVQAVTTNHIADHLSMSPGNLYYHFRSKEHIIRSLFERIDVAAREVMGPLPTPVSPQQWAEVFLHGLGTVWRYRFFFANIVEIAGRDELLASRLRALTEWIIDWTTAAIDALIEQGSMTDLPSDDRRRLAENIFIIIWNWTSFAVAFRGNAQLREMDAREGVLHSMLLLTPHFEPEFAARVRAAVDQVTTG</sequence>
<keyword evidence="1 2" id="KW-0238">DNA-binding</keyword>
<dbReference type="GO" id="GO:0003700">
    <property type="term" value="F:DNA-binding transcription factor activity"/>
    <property type="evidence" value="ECO:0007669"/>
    <property type="project" value="TreeGrafter"/>
</dbReference>
<keyword evidence="5" id="KW-1185">Reference proteome</keyword>